<name>A0ABY8Q5S0_9RHOB</name>
<keyword evidence="3" id="KW-1185">Reference proteome</keyword>
<sequence length="177" mass="18096">MAEFESVAAAIGKLAIVPKDRQAYAASSAIKVTPSAVTAGTTHSASIMTRPRPVPAPAPVPERADPAAFAPSEIEAATDIPAPEGTEEMILVSFDGAYIQSRLTGDEVDTLMGGDGICELELFDEIVPRNGTWAPAIIARQDSGGPEGLGALLDPLLSNAAGPPAPFAGPAALIPRK</sequence>
<evidence type="ECO:0000256" key="1">
    <source>
        <dbReference type="SAM" id="MobiDB-lite"/>
    </source>
</evidence>
<proteinExistence type="predicted"/>
<reference evidence="2 3" key="1">
    <citation type="submission" date="2023-04" db="EMBL/GenBank/DDBJ databases">
        <title>YMD61, complete Genome.</title>
        <authorList>
            <person name="Zhang J."/>
        </authorList>
    </citation>
    <scope>NUCLEOTIDE SEQUENCE [LARGE SCALE GENOMIC DNA]</scope>
    <source>
        <strain evidence="2 3">YMD61</strain>
    </source>
</reference>
<dbReference type="EMBL" id="CP124535">
    <property type="protein sequence ID" value="WGV15527.1"/>
    <property type="molecule type" value="Genomic_DNA"/>
</dbReference>
<evidence type="ECO:0000313" key="2">
    <source>
        <dbReference type="EMBL" id="WGV15527.1"/>
    </source>
</evidence>
<gene>
    <name evidence="2" type="ORF">QF092_14845</name>
</gene>
<dbReference type="RefSeq" id="WP_281464985.1">
    <property type="nucleotide sequence ID" value="NZ_CP124535.1"/>
</dbReference>
<evidence type="ECO:0000313" key="3">
    <source>
        <dbReference type="Proteomes" id="UP001230978"/>
    </source>
</evidence>
<feature type="region of interest" description="Disordered" evidence="1">
    <location>
        <begin position="41"/>
        <end position="64"/>
    </location>
</feature>
<accession>A0ABY8Q5S0</accession>
<dbReference type="Proteomes" id="UP001230978">
    <property type="component" value="Chromosome"/>
</dbReference>
<organism evidence="2 3">
    <name type="scientific">Fuscovulum ytuae</name>
    <dbReference type="NCBI Taxonomy" id="3042299"/>
    <lineage>
        <taxon>Bacteria</taxon>
        <taxon>Pseudomonadati</taxon>
        <taxon>Pseudomonadota</taxon>
        <taxon>Alphaproteobacteria</taxon>
        <taxon>Rhodobacterales</taxon>
        <taxon>Paracoccaceae</taxon>
        <taxon>Fuscovulum</taxon>
    </lineage>
</organism>
<protein>
    <submittedName>
        <fullName evidence="2">Uncharacterized protein</fullName>
    </submittedName>
</protein>